<reference evidence="2 3" key="1">
    <citation type="submission" date="2020-10" db="EMBL/GenBank/DDBJ databases">
        <title>Haloactinobacterium sp. RN3S43, a bacterium isolated from saline soil.</title>
        <authorList>
            <person name="Sun J.-Q."/>
        </authorList>
    </citation>
    <scope>NUCLEOTIDE SEQUENCE [LARGE SCALE GENOMIC DNA]</scope>
    <source>
        <strain evidence="2 3">RN3S43</strain>
    </source>
</reference>
<feature type="transmembrane region" description="Helical" evidence="1">
    <location>
        <begin position="6"/>
        <end position="26"/>
    </location>
</feature>
<evidence type="ECO:0000313" key="3">
    <source>
        <dbReference type="Proteomes" id="UP000593758"/>
    </source>
</evidence>
<keyword evidence="3" id="KW-1185">Reference proteome</keyword>
<protein>
    <recommendedName>
        <fullName evidence="4">LPXTG cell wall anchor domain-containing protein</fullName>
    </recommendedName>
</protein>
<name>A0A7M1SYD9_9MICO</name>
<evidence type="ECO:0000256" key="1">
    <source>
        <dbReference type="SAM" id="Phobius"/>
    </source>
</evidence>
<dbReference type="AlphaFoldDB" id="A0A7M1SYD9"/>
<dbReference type="Proteomes" id="UP000593758">
    <property type="component" value="Chromosome"/>
</dbReference>
<keyword evidence="1" id="KW-0812">Transmembrane</keyword>
<proteinExistence type="predicted"/>
<sequence length="33" mass="3270">MPTTGAAGLMGVTGLALALLLGGVLIRRRMTAS</sequence>
<keyword evidence="1" id="KW-1133">Transmembrane helix</keyword>
<gene>
    <name evidence="2" type="ORF">IM660_04725</name>
</gene>
<evidence type="ECO:0000313" key="2">
    <source>
        <dbReference type="EMBL" id="QOR72580.1"/>
    </source>
</evidence>
<dbReference type="KEGG" id="halt:IM660_04725"/>
<organism evidence="2 3">
    <name type="scientific">Ruania alkalisoli</name>
    <dbReference type="NCBI Taxonomy" id="2779775"/>
    <lineage>
        <taxon>Bacteria</taxon>
        <taxon>Bacillati</taxon>
        <taxon>Actinomycetota</taxon>
        <taxon>Actinomycetes</taxon>
        <taxon>Micrococcales</taxon>
        <taxon>Ruaniaceae</taxon>
        <taxon>Ruania</taxon>
    </lineage>
</organism>
<accession>A0A7M1SYD9</accession>
<keyword evidence="1" id="KW-0472">Membrane</keyword>
<dbReference type="EMBL" id="CP063169">
    <property type="protein sequence ID" value="QOR72580.1"/>
    <property type="molecule type" value="Genomic_DNA"/>
</dbReference>
<evidence type="ECO:0008006" key="4">
    <source>
        <dbReference type="Google" id="ProtNLM"/>
    </source>
</evidence>